<feature type="region of interest" description="Disordered" evidence="4">
    <location>
        <begin position="439"/>
        <end position="463"/>
    </location>
</feature>
<feature type="transmembrane region" description="Helical" evidence="5">
    <location>
        <begin position="232"/>
        <end position="253"/>
    </location>
</feature>
<keyword evidence="7" id="KW-1185">Reference proteome</keyword>
<dbReference type="InterPro" id="IPR052994">
    <property type="entry name" value="Tiny_macrocysts_regulators"/>
</dbReference>
<feature type="transmembrane region" description="Helical" evidence="5">
    <location>
        <begin position="144"/>
        <end position="164"/>
    </location>
</feature>
<evidence type="ECO:0000256" key="2">
    <source>
        <dbReference type="ARBA" id="ARBA00022723"/>
    </source>
</evidence>
<feature type="transmembrane region" description="Helical" evidence="5">
    <location>
        <begin position="67"/>
        <end position="90"/>
    </location>
</feature>
<feature type="transmembrane region" description="Helical" evidence="5">
    <location>
        <begin position="170"/>
        <end position="190"/>
    </location>
</feature>
<feature type="transmembrane region" description="Helical" evidence="5">
    <location>
        <begin position="676"/>
        <end position="692"/>
    </location>
</feature>
<evidence type="ECO:0000256" key="3">
    <source>
        <dbReference type="ARBA" id="ARBA00023004"/>
    </source>
</evidence>
<dbReference type="Proteomes" id="UP001281761">
    <property type="component" value="Unassembled WGS sequence"/>
</dbReference>
<feature type="transmembrane region" description="Helical" evidence="5">
    <location>
        <begin position="20"/>
        <end position="46"/>
    </location>
</feature>
<dbReference type="PANTHER" id="PTHR31600">
    <property type="entry name" value="TINY MACROCYSTS PROTEIN B-RELATED"/>
    <property type="match status" value="1"/>
</dbReference>
<gene>
    <name evidence="6" type="ORF">BLNAU_7407</name>
</gene>
<dbReference type="PROSITE" id="PS51257">
    <property type="entry name" value="PROKAR_LIPOPROTEIN"/>
    <property type="match status" value="1"/>
</dbReference>
<feature type="transmembrane region" description="Helical" evidence="5">
    <location>
        <begin position="197"/>
        <end position="220"/>
    </location>
</feature>
<dbReference type="SUPFAM" id="SSF47188">
    <property type="entry name" value="Hemerythrin-like"/>
    <property type="match status" value="1"/>
</dbReference>
<dbReference type="InterPro" id="IPR035938">
    <property type="entry name" value="Hemerythrin-like_sf"/>
</dbReference>
<evidence type="ECO:0000256" key="1">
    <source>
        <dbReference type="ARBA" id="ARBA00010587"/>
    </source>
</evidence>
<protein>
    <submittedName>
        <fullName evidence="6">Uncharacterized protein</fullName>
    </submittedName>
</protein>
<accession>A0ABQ9Y194</accession>
<name>A0ABQ9Y194_9EUKA</name>
<keyword evidence="5" id="KW-0812">Transmembrane</keyword>
<keyword evidence="5" id="KW-1133">Transmembrane helix</keyword>
<dbReference type="Gene3D" id="1.20.120.50">
    <property type="entry name" value="Hemerythrin-like"/>
    <property type="match status" value="1"/>
</dbReference>
<feature type="transmembrane region" description="Helical" evidence="5">
    <location>
        <begin position="1332"/>
        <end position="1358"/>
    </location>
</feature>
<feature type="compositionally biased region" description="Polar residues" evidence="4">
    <location>
        <begin position="446"/>
        <end position="461"/>
    </location>
</feature>
<organism evidence="6 7">
    <name type="scientific">Blattamonas nauphoetae</name>
    <dbReference type="NCBI Taxonomy" id="2049346"/>
    <lineage>
        <taxon>Eukaryota</taxon>
        <taxon>Metamonada</taxon>
        <taxon>Preaxostyla</taxon>
        <taxon>Oxymonadida</taxon>
        <taxon>Blattamonas</taxon>
    </lineage>
</organism>
<sequence length="1586" mass="177851">MGLHVPRHYFDPSIRMESPVTQLVITIFACSFVLIGLILLIVQASFTFMDRVPHRLVSSFISLYTSLILRLLFIPLLVLLVDPAVCLFGLQNTSALHCNQSAGLALTITGLILAVILVLWNLLQTTLLTASFRSQNSFFSTQMTRTQTLIVLLVTIACVSGTLLSPTLPTVATIVHLVISVAIALLLLHFPPFLSNYINILVSVFPIVSIITSIFSFLSVPLSYTHPIANNLIFFIGLFGFSIAACFGFARLIKLRLDKIVLIHRHKTTSKDTQNGTRAKPLQSQMVGSIYTVMNNMLFEYPHIPNMSPYNAKNPSTNDTSKTPASRPLYDAVDLAARRIKNNVDLNLKLRYLHQPNIMTDDEVVGFTDALYLRVLNRGQFRNDPSTFLSYAQFLGIFRPSQRINIVLTRVTELFPSFPDRFIIYRYVKDIEAQENKLNSPAHKTINPQPNQRAAERSQTNRSEEAIRLSNIARAHMLRFWTMLARKNFDVIRAMKHAEEGISNFTKSKELLQELLKEDTKNPTILRQYASIVREIEGDLVTSSACLTLAENVEDVMLQEDTEAHMREIMKGEQDPAQMRMDGNQDFGSNFTHPDASGVPPSTPPPQTFTVKRKTREDLSIPNALQLSIWESKQVVPLNPISFLFTLLGMVVLFALLIFTSIFILMQSSQSEPETVMIRATIAGSVELNYLFEMMQASFQYTGMITGVDADDEWILENLEENKEYSTDSVLYLNGVLHRMLDVSLETNDWGSKNFEWVVPIENSVDGTIVENLTKYKLNLYDLINWADDLLLESLGDDLNPITNRAAYLHATVTAGLTIPFSLTEEMKKLVFESSTSIEKTDRLIYLMEWTLFAISLTAILLFLFLPTFISLLRTCRSHSKCVAEVCQQTTQQAEAQIQRFNSNADSSQTASQTESFVENDLDDFPIQSPGIKPQMSLHQGRKSVGAGMITPTLSQAAGHKPFIAEMAGEEGADHHLKPTFSLHQRKKSVGAGMVTEALSLASRQGPITGQFSLAEYGNMPIPNTLYQISQVLADPRKKREEIRKKERNRRERAMAQTREVEQMRIENERLLRIENVNAALPSIRSHTLPTSLIVRFAIGIALLAIATCGFFAPTGLFVPQMRQYSSRIVVNEYRRVLVTQISFLADMVSGKFTISPASDDVVILNTQYGTPCFTNTTNFQSVVDLQATLGRTASLFAQMNQIFILGSTDDLITSDPFLDGIEVASSRTYSEDITTLYTAKADCYIDPEDGEVCEGGSVDGLESWFGIDELLQKVTEAAMLIANTPEAELEISMAENTLITQLTWDYLDAGLARIGVYLENSLDSFIQTSRVLVIVLVVVVAVVLAIVSLVLLIPIPFSLRKIHTLSKSLERYGIVRSTQPPVYSSSMETSVQALDDMHQRILNDLTELFSLVHDPSVMGRRRNRNSGTETDFSHGAQKSQTAILQPLSELLLDIVEMFSIEESLMLASCFPSGAMTLHLQAHIDVFVDLLKIYEHALQNKVSEEEGHIFTVSWMKDHISSDDHLLGVYVAENLDHEKLKRAVKEGKRKKNGMLQFPRLMGRSLQESQVVDPVFLMQILQTHNIQF</sequence>
<evidence type="ECO:0000313" key="7">
    <source>
        <dbReference type="Proteomes" id="UP001281761"/>
    </source>
</evidence>
<feature type="transmembrane region" description="Helical" evidence="5">
    <location>
        <begin position="850"/>
        <end position="873"/>
    </location>
</feature>
<evidence type="ECO:0000313" key="6">
    <source>
        <dbReference type="EMBL" id="KAK2957508.1"/>
    </source>
</evidence>
<feature type="transmembrane region" description="Helical" evidence="5">
    <location>
        <begin position="641"/>
        <end position="664"/>
    </location>
</feature>
<evidence type="ECO:0000256" key="5">
    <source>
        <dbReference type="SAM" id="Phobius"/>
    </source>
</evidence>
<keyword evidence="2" id="KW-0479">Metal-binding</keyword>
<dbReference type="EMBL" id="JARBJD010000045">
    <property type="protein sequence ID" value="KAK2957508.1"/>
    <property type="molecule type" value="Genomic_DNA"/>
</dbReference>
<dbReference type="PANTHER" id="PTHR31600:SF2">
    <property type="entry name" value="GAMETE ENRICHED GENE 10 PROTEIN-RELATED"/>
    <property type="match status" value="1"/>
</dbReference>
<evidence type="ECO:0000256" key="4">
    <source>
        <dbReference type="SAM" id="MobiDB-lite"/>
    </source>
</evidence>
<feature type="transmembrane region" description="Helical" evidence="5">
    <location>
        <begin position="102"/>
        <end position="123"/>
    </location>
</feature>
<feature type="region of interest" description="Disordered" evidence="4">
    <location>
        <begin position="584"/>
        <end position="614"/>
    </location>
</feature>
<feature type="transmembrane region" description="Helical" evidence="5">
    <location>
        <begin position="1093"/>
        <end position="1119"/>
    </location>
</feature>
<comment type="similarity">
    <text evidence="1">Belongs to the hemerythrin family.</text>
</comment>
<proteinExistence type="inferred from homology"/>
<reference evidence="6 7" key="1">
    <citation type="journal article" date="2022" name="bioRxiv">
        <title>Genomics of Preaxostyla Flagellates Illuminates Evolutionary Transitions and the Path Towards Mitochondrial Loss.</title>
        <authorList>
            <person name="Novak L.V.F."/>
            <person name="Treitli S.C."/>
            <person name="Pyrih J."/>
            <person name="Halakuc P."/>
            <person name="Pipaliya S.V."/>
            <person name="Vacek V."/>
            <person name="Brzon O."/>
            <person name="Soukal P."/>
            <person name="Eme L."/>
            <person name="Dacks J.B."/>
            <person name="Karnkowska A."/>
            <person name="Elias M."/>
            <person name="Hampl V."/>
        </authorList>
    </citation>
    <scope>NUCLEOTIDE SEQUENCE [LARGE SCALE GENOMIC DNA]</scope>
    <source>
        <strain evidence="6">NAU3</strain>
        <tissue evidence="6">Gut</tissue>
    </source>
</reference>
<keyword evidence="3" id="KW-0408">Iron</keyword>
<comment type="caution">
    <text evidence="6">The sequence shown here is derived from an EMBL/GenBank/DDBJ whole genome shotgun (WGS) entry which is preliminary data.</text>
</comment>
<keyword evidence="5" id="KW-0472">Membrane</keyword>